<keyword evidence="8" id="KW-1185">Reference proteome</keyword>
<proteinExistence type="predicted"/>
<sequence length="279" mass="30432">MASSKVITTTSQTNPDLPRQPSLCSSLSTLLADLQNQQNHNNQNQSLNGFGSMSMDDLLKNIYSSPPPPPTTTDVHAQFPGASISRDGSFSLPKDVANKSVDEVWKEIVAGGPDQRQGGASEEMTLEDFLTKAGAVREEDVRGAVNQVGEGAGVYAMDPAVINGAGGQFSAFGNNGSVDHQRLVAPAGGGGRGKRRAVEEPPLDKATQQKQRRMIKNRESAARSRERKQAYTVELESLVTQLEEENARLLNEELMENLIPVEEQQRAPRVLRRIHSMQW</sequence>
<evidence type="ECO:0000256" key="3">
    <source>
        <dbReference type="ARBA" id="ARBA00023242"/>
    </source>
</evidence>
<dbReference type="InterPro" id="IPR046347">
    <property type="entry name" value="bZIP_sf"/>
</dbReference>
<dbReference type="EMBL" id="AWWV01010339">
    <property type="protein sequence ID" value="OMO79957.1"/>
    <property type="molecule type" value="Genomic_DNA"/>
</dbReference>
<feature type="region of interest" description="Disordered" evidence="5">
    <location>
        <begin position="1"/>
        <end position="20"/>
    </location>
</feature>
<dbReference type="Gramene" id="OMO79957">
    <property type="protein sequence ID" value="OMO79957"/>
    <property type="gene ID" value="CCACVL1_13276"/>
</dbReference>
<feature type="domain" description="BZIP" evidence="6">
    <location>
        <begin position="207"/>
        <end position="252"/>
    </location>
</feature>
<comment type="caution">
    <text evidence="7">The sequence shown here is derived from an EMBL/GenBank/DDBJ whole genome shotgun (WGS) entry which is preliminary data.</text>
</comment>
<evidence type="ECO:0000259" key="6">
    <source>
        <dbReference type="PROSITE" id="PS50217"/>
    </source>
</evidence>
<feature type="compositionally biased region" description="Polar residues" evidence="5">
    <location>
        <begin position="1"/>
        <end position="15"/>
    </location>
</feature>
<dbReference type="Gene3D" id="1.20.5.170">
    <property type="match status" value="1"/>
</dbReference>
<dbReference type="PANTHER" id="PTHR22952">
    <property type="entry name" value="CAMP-RESPONSE ELEMENT BINDING PROTEIN-RELATED"/>
    <property type="match status" value="1"/>
</dbReference>
<dbReference type="CDD" id="cd14707">
    <property type="entry name" value="bZIP_plant_BZIP46"/>
    <property type="match status" value="1"/>
</dbReference>
<dbReference type="PROSITE" id="PS00036">
    <property type="entry name" value="BZIP_BASIC"/>
    <property type="match status" value="1"/>
</dbReference>
<protein>
    <recommendedName>
        <fullName evidence="6">BZIP domain-containing protein</fullName>
    </recommendedName>
</protein>
<evidence type="ECO:0000256" key="4">
    <source>
        <dbReference type="SAM" id="Coils"/>
    </source>
</evidence>
<dbReference type="OMA" id="IRRAHSM"/>
<feature type="coiled-coil region" evidence="4">
    <location>
        <begin position="228"/>
        <end position="255"/>
    </location>
</feature>
<feature type="region of interest" description="Disordered" evidence="5">
    <location>
        <begin position="186"/>
        <end position="206"/>
    </location>
</feature>
<dbReference type="PROSITE" id="PS50217">
    <property type="entry name" value="BZIP"/>
    <property type="match status" value="1"/>
</dbReference>
<dbReference type="Pfam" id="PF00170">
    <property type="entry name" value="bZIP_1"/>
    <property type="match status" value="1"/>
</dbReference>
<dbReference type="GO" id="GO:0045893">
    <property type="term" value="P:positive regulation of DNA-templated transcription"/>
    <property type="evidence" value="ECO:0007669"/>
    <property type="project" value="InterPro"/>
</dbReference>
<dbReference type="SUPFAM" id="SSF57959">
    <property type="entry name" value="Leucine zipper domain"/>
    <property type="match status" value="1"/>
</dbReference>
<dbReference type="InterPro" id="IPR004827">
    <property type="entry name" value="bZIP"/>
</dbReference>
<dbReference type="GO" id="GO:0005634">
    <property type="term" value="C:nucleus"/>
    <property type="evidence" value="ECO:0007669"/>
    <property type="project" value="UniProtKB-SubCell"/>
</dbReference>
<dbReference type="OrthoDB" id="644067at2759"/>
<comment type="subcellular location">
    <subcellularLocation>
        <location evidence="1">Nucleus</location>
    </subcellularLocation>
</comment>
<evidence type="ECO:0000256" key="5">
    <source>
        <dbReference type="SAM" id="MobiDB-lite"/>
    </source>
</evidence>
<dbReference type="SMART" id="SM00338">
    <property type="entry name" value="BRLZ"/>
    <property type="match status" value="1"/>
</dbReference>
<evidence type="ECO:0000256" key="1">
    <source>
        <dbReference type="ARBA" id="ARBA00004123"/>
    </source>
</evidence>
<evidence type="ECO:0000256" key="2">
    <source>
        <dbReference type="ARBA" id="ARBA00023125"/>
    </source>
</evidence>
<organism evidence="7 8">
    <name type="scientific">Corchorus capsularis</name>
    <name type="common">Jute</name>
    <dbReference type="NCBI Taxonomy" id="210143"/>
    <lineage>
        <taxon>Eukaryota</taxon>
        <taxon>Viridiplantae</taxon>
        <taxon>Streptophyta</taxon>
        <taxon>Embryophyta</taxon>
        <taxon>Tracheophyta</taxon>
        <taxon>Spermatophyta</taxon>
        <taxon>Magnoliopsida</taxon>
        <taxon>eudicotyledons</taxon>
        <taxon>Gunneridae</taxon>
        <taxon>Pentapetalae</taxon>
        <taxon>rosids</taxon>
        <taxon>malvids</taxon>
        <taxon>Malvales</taxon>
        <taxon>Malvaceae</taxon>
        <taxon>Grewioideae</taxon>
        <taxon>Apeibeae</taxon>
        <taxon>Corchorus</taxon>
    </lineage>
</organism>
<dbReference type="FunFam" id="1.20.5.170:FF:000036">
    <property type="entry name" value="ABSCISIC ACID-INSENSITIVE 5-like protein 2"/>
    <property type="match status" value="1"/>
</dbReference>
<gene>
    <name evidence="7" type="ORF">CCACVL1_13276</name>
</gene>
<name>A0A1R3IBK7_COCAP</name>
<dbReference type="PANTHER" id="PTHR22952:SF392">
    <property type="entry name" value="BZIP TRANSCRIPTION FACTOR 12"/>
    <property type="match status" value="1"/>
</dbReference>
<evidence type="ECO:0000313" key="8">
    <source>
        <dbReference type="Proteomes" id="UP000188268"/>
    </source>
</evidence>
<keyword evidence="2" id="KW-0238">DNA-binding</keyword>
<evidence type="ECO:0000313" key="7">
    <source>
        <dbReference type="EMBL" id="OMO79957.1"/>
    </source>
</evidence>
<dbReference type="GO" id="GO:0003677">
    <property type="term" value="F:DNA binding"/>
    <property type="evidence" value="ECO:0007669"/>
    <property type="project" value="UniProtKB-KW"/>
</dbReference>
<dbReference type="Proteomes" id="UP000188268">
    <property type="component" value="Unassembled WGS sequence"/>
</dbReference>
<dbReference type="GO" id="GO:0003700">
    <property type="term" value="F:DNA-binding transcription factor activity"/>
    <property type="evidence" value="ECO:0007669"/>
    <property type="project" value="InterPro"/>
</dbReference>
<keyword evidence="3" id="KW-0539">Nucleus</keyword>
<reference evidence="7 8" key="1">
    <citation type="submission" date="2013-09" db="EMBL/GenBank/DDBJ databases">
        <title>Corchorus capsularis genome sequencing.</title>
        <authorList>
            <person name="Alam M."/>
            <person name="Haque M.S."/>
            <person name="Islam M.S."/>
            <person name="Emdad E.M."/>
            <person name="Islam M.M."/>
            <person name="Ahmed B."/>
            <person name="Halim A."/>
            <person name="Hossen Q.M.M."/>
            <person name="Hossain M.Z."/>
            <person name="Ahmed R."/>
            <person name="Khan M.M."/>
            <person name="Islam R."/>
            <person name="Rashid M.M."/>
            <person name="Khan S.A."/>
            <person name="Rahman M.S."/>
            <person name="Alam M."/>
        </authorList>
    </citation>
    <scope>NUCLEOTIDE SEQUENCE [LARGE SCALE GENOMIC DNA]</scope>
    <source>
        <strain evidence="8">cv. CVL-1</strain>
        <tissue evidence="7">Whole seedling</tissue>
    </source>
</reference>
<accession>A0A1R3IBK7</accession>
<dbReference type="InterPro" id="IPR043452">
    <property type="entry name" value="BZIP46-like"/>
</dbReference>
<dbReference type="AlphaFoldDB" id="A0A1R3IBK7"/>
<keyword evidence="4" id="KW-0175">Coiled coil</keyword>